<sequence length="167" mass="19201">MNPNIKKKNQSFILVTKPLEGVDLDPLLAHRKLSNRAVTSFSINKEMQYHRGAYSNVKNFPEHRKSPDCPVVKQWSSKLKVLAEVLTWKFPVICYDKFPTCCEHDLYEVAIFTSCGWRLNVQSLVSPIHLVGYYNRRVSGSDGHNRTSPFGAREWLFFTVVIRNADA</sequence>
<name>A0A7R9J6E2_TIMCA</name>
<evidence type="ECO:0000313" key="1">
    <source>
        <dbReference type="EMBL" id="CAD7573440.1"/>
    </source>
</evidence>
<reference evidence="1" key="1">
    <citation type="submission" date="2020-11" db="EMBL/GenBank/DDBJ databases">
        <authorList>
            <person name="Tran Van P."/>
        </authorList>
    </citation>
    <scope>NUCLEOTIDE SEQUENCE</scope>
</reference>
<proteinExistence type="predicted"/>
<accession>A0A7R9J6E2</accession>
<dbReference type="AlphaFoldDB" id="A0A7R9J6E2"/>
<organism evidence="1">
    <name type="scientific">Timema californicum</name>
    <name type="common">California timema</name>
    <name type="synonym">Walking stick</name>
    <dbReference type="NCBI Taxonomy" id="61474"/>
    <lineage>
        <taxon>Eukaryota</taxon>
        <taxon>Metazoa</taxon>
        <taxon>Ecdysozoa</taxon>
        <taxon>Arthropoda</taxon>
        <taxon>Hexapoda</taxon>
        <taxon>Insecta</taxon>
        <taxon>Pterygota</taxon>
        <taxon>Neoptera</taxon>
        <taxon>Polyneoptera</taxon>
        <taxon>Phasmatodea</taxon>
        <taxon>Timematodea</taxon>
        <taxon>Timematoidea</taxon>
        <taxon>Timematidae</taxon>
        <taxon>Timema</taxon>
    </lineage>
</organism>
<gene>
    <name evidence="1" type="ORF">TCMB3V08_LOCUS6078</name>
</gene>
<dbReference type="EMBL" id="OE181615">
    <property type="protein sequence ID" value="CAD7573440.1"/>
    <property type="molecule type" value="Genomic_DNA"/>
</dbReference>
<protein>
    <submittedName>
        <fullName evidence="1">(California timema) hypothetical protein</fullName>
    </submittedName>
</protein>